<name>A0AA46A703_9RHOB</name>
<dbReference type="EMBL" id="CP067140">
    <property type="protein sequence ID" value="WCR03944.1"/>
    <property type="molecule type" value="Genomic_DNA"/>
</dbReference>
<sequence>MSNKYAASEGGLMPLALTRQMFERETPVSLVSGIAQRNFYGSARDFCLDLGLDWFGIIRGEQKEVSRVAQIAGVDNSNLQRWTFRNVGKLRVRIGREMGTIRTVCRSIPRVCPACIRASVDQHGFSGAFLRADWQIVSIRTCDIHHVPLIRLPSRKHSQENYDIAAIIRERFDLITGHIDIHRQESSLETYLRTRLRGTPHAGFWPDCFTLPVVARAAESLGGRILYGTQVKFTHLSDDMLHAAGAKGFDILSGGADALKSCLDDLTRESSDSQKFHRRDYGMFLTWLSSSRAAPEMKLLKSVVRDHIIESFPIKSGAIVLGTVVKQPRLLSVTDAARELRMKPDQFLRFQMANGESVSTGAVERQGVRVDLLPALKDQIDDQITIKEAMRILNCSFDLVQKLADCRILPFHTRGGKARYISRRDAHELLRAVEDLPATRQHGNFLTAAQVRERIACKASEILTLFMQGELSPTYRDKRIKGINALLVDLEQVRSKITNRDPKFILFTEALGILRLRSAELHSLASMGYLRMTSRRDPDSGCMRKVIEAETLDRFRARFATLVMLAVELHRRSPHLRKDLEALGALPVCSGSDLPQFYERSKLPNLTLLFSRWSKTSASPA</sequence>
<feature type="domain" description="TniQ" evidence="1">
    <location>
        <begin position="20"/>
        <end position="149"/>
    </location>
</feature>
<accession>A0AA46A703</accession>
<dbReference type="InterPro" id="IPR009492">
    <property type="entry name" value="TniQ"/>
</dbReference>
<evidence type="ECO:0000313" key="2">
    <source>
        <dbReference type="EMBL" id="SIT05986.1"/>
    </source>
</evidence>
<reference evidence="3 5" key="2">
    <citation type="submission" date="2021-01" db="EMBL/GenBank/DDBJ databases">
        <title>Biogeographic distribution of Paracoccus.</title>
        <authorList>
            <person name="Hollensteiner J."/>
            <person name="Leineberger J."/>
            <person name="Brinkhoff T."/>
            <person name="Daniel R."/>
        </authorList>
    </citation>
    <scope>NUCLEOTIDE SEQUENCE [LARGE SCALE GENOMIC DNA]</scope>
    <source>
        <strain evidence="3 5">DSM 18447</strain>
    </source>
</reference>
<proteinExistence type="predicted"/>
<evidence type="ECO:0000259" key="1">
    <source>
        <dbReference type="Pfam" id="PF06527"/>
    </source>
</evidence>
<reference evidence="2 4" key="1">
    <citation type="submission" date="2017-01" db="EMBL/GenBank/DDBJ databases">
        <authorList>
            <person name="Varghese N."/>
            <person name="Submissions S."/>
        </authorList>
    </citation>
    <scope>NUCLEOTIDE SEQUENCE [LARGE SCALE GENOMIC DNA]</scope>
    <source>
        <strain evidence="2 4">DSM 18447</strain>
    </source>
</reference>
<evidence type="ECO:0000313" key="5">
    <source>
        <dbReference type="Proteomes" id="UP001215549"/>
    </source>
</evidence>
<evidence type="ECO:0000313" key="3">
    <source>
        <dbReference type="EMBL" id="WCR03944.1"/>
    </source>
</evidence>
<dbReference type="Proteomes" id="UP001215549">
    <property type="component" value="Chromosome"/>
</dbReference>
<dbReference type="EMBL" id="FTOU01000015">
    <property type="protein sequence ID" value="SIT05986.1"/>
    <property type="molecule type" value="Genomic_DNA"/>
</dbReference>
<organism evidence="2 4">
    <name type="scientific">Paracoccus saliphilus</name>
    <dbReference type="NCBI Taxonomy" id="405559"/>
    <lineage>
        <taxon>Bacteria</taxon>
        <taxon>Pseudomonadati</taxon>
        <taxon>Pseudomonadota</taxon>
        <taxon>Alphaproteobacteria</taxon>
        <taxon>Rhodobacterales</taxon>
        <taxon>Paracoccaceae</taxon>
        <taxon>Paracoccus</taxon>
    </lineage>
</organism>
<protein>
    <submittedName>
        <fullName evidence="3">TniQ family protein</fullName>
    </submittedName>
    <submittedName>
        <fullName evidence="2">TniQ protein</fullName>
    </submittedName>
</protein>
<dbReference type="AlphaFoldDB" id="A0AA46A703"/>
<evidence type="ECO:0000313" key="4">
    <source>
        <dbReference type="Proteomes" id="UP000186216"/>
    </source>
</evidence>
<keyword evidence="5" id="KW-1185">Reference proteome</keyword>
<gene>
    <name evidence="3" type="ORF">JHX88_04080</name>
    <name evidence="2" type="ORF">SAMN05421772_1156</name>
</gene>
<dbReference type="RefSeq" id="WP_076527492.1">
    <property type="nucleotide sequence ID" value="NZ_CP067140.1"/>
</dbReference>
<dbReference type="Pfam" id="PF06527">
    <property type="entry name" value="TniQ"/>
    <property type="match status" value="1"/>
</dbReference>
<dbReference type="Proteomes" id="UP000186216">
    <property type="component" value="Unassembled WGS sequence"/>
</dbReference>